<evidence type="ECO:0000256" key="1">
    <source>
        <dbReference type="ARBA" id="ARBA00004651"/>
    </source>
</evidence>
<dbReference type="GO" id="GO:0009103">
    <property type="term" value="P:lipopolysaccharide biosynthetic process"/>
    <property type="evidence" value="ECO:0007669"/>
    <property type="project" value="UniProtKB-ARBA"/>
</dbReference>
<evidence type="ECO:0000313" key="11">
    <source>
        <dbReference type="Proteomes" id="UP000246104"/>
    </source>
</evidence>
<feature type="transmembrane region" description="Helical" evidence="8">
    <location>
        <begin position="140"/>
        <end position="159"/>
    </location>
</feature>
<keyword evidence="5 8" id="KW-0812">Transmembrane</keyword>
<feature type="domain" description="Glycosyltransferase RgtA/B/C/D-like" evidence="9">
    <location>
        <begin position="67"/>
        <end position="241"/>
    </location>
</feature>
<feature type="transmembrane region" description="Helical" evidence="8">
    <location>
        <begin position="225"/>
        <end position="245"/>
    </location>
</feature>
<dbReference type="GO" id="GO:0016763">
    <property type="term" value="F:pentosyltransferase activity"/>
    <property type="evidence" value="ECO:0007669"/>
    <property type="project" value="TreeGrafter"/>
</dbReference>
<feature type="transmembrane region" description="Helical" evidence="8">
    <location>
        <begin position="283"/>
        <end position="303"/>
    </location>
</feature>
<name>A0A317JPS1_9BACT</name>
<dbReference type="PANTHER" id="PTHR33908">
    <property type="entry name" value="MANNOSYLTRANSFERASE YKCB-RELATED"/>
    <property type="match status" value="1"/>
</dbReference>
<proteinExistence type="predicted"/>
<evidence type="ECO:0000313" key="10">
    <source>
        <dbReference type="EMBL" id="PWU24048.1"/>
    </source>
</evidence>
<protein>
    <recommendedName>
        <fullName evidence="9">Glycosyltransferase RgtA/B/C/D-like domain-containing protein</fullName>
    </recommendedName>
</protein>
<evidence type="ECO:0000259" key="9">
    <source>
        <dbReference type="Pfam" id="PF13231"/>
    </source>
</evidence>
<dbReference type="AlphaFoldDB" id="A0A317JPS1"/>
<feature type="transmembrane region" description="Helical" evidence="8">
    <location>
        <begin position="361"/>
        <end position="380"/>
    </location>
</feature>
<feature type="transmembrane region" description="Helical" evidence="8">
    <location>
        <begin position="116"/>
        <end position="134"/>
    </location>
</feature>
<dbReference type="EMBL" id="PSRQ01000014">
    <property type="protein sequence ID" value="PWU24048.1"/>
    <property type="molecule type" value="Genomic_DNA"/>
</dbReference>
<feature type="transmembrane region" description="Helical" evidence="8">
    <location>
        <begin position="310"/>
        <end position="329"/>
    </location>
</feature>
<keyword evidence="4" id="KW-0808">Transferase</keyword>
<organism evidence="10 11">
    <name type="scientific">Candidatus Cerribacteria bacterium 'Amazon FNV 2010 28 9'</name>
    <dbReference type="NCBI Taxonomy" id="2081795"/>
    <lineage>
        <taxon>Bacteria</taxon>
        <taxon>Candidatus Cerribacteria</taxon>
    </lineage>
</organism>
<reference evidence="10 11" key="1">
    <citation type="submission" date="2018-02" db="EMBL/GenBank/DDBJ databases">
        <title>Genomic Reconstructions from Amazon Rainforest and Pasture Soil Reveal Novel Insights into the Physiology of Candidate Phyla in Tropical Sites.</title>
        <authorList>
            <person name="Kroeger M.E."/>
            <person name="Delmont T."/>
            <person name="Eren A.M."/>
            <person name="Guo J."/>
            <person name="Meyer K.M."/>
            <person name="Khan K."/>
            <person name="Rodrigues J.L.M."/>
            <person name="Bohannan B.J.M."/>
            <person name="Tringe S."/>
            <person name="Borges C.D."/>
            <person name="Tiedje J."/>
            <person name="Tsai S.M."/>
            <person name="Nusslein K."/>
        </authorList>
    </citation>
    <scope>NUCLEOTIDE SEQUENCE [LARGE SCALE GENOMIC DNA]</scope>
    <source>
        <strain evidence="10">Amazon FNV 2010 28 9</strain>
    </source>
</reference>
<evidence type="ECO:0000256" key="6">
    <source>
        <dbReference type="ARBA" id="ARBA00022989"/>
    </source>
</evidence>
<comment type="subcellular location">
    <subcellularLocation>
        <location evidence="1">Cell membrane</location>
        <topology evidence="1">Multi-pass membrane protein</topology>
    </subcellularLocation>
</comment>
<keyword evidence="7 8" id="KW-0472">Membrane</keyword>
<keyword evidence="3" id="KW-0328">Glycosyltransferase</keyword>
<dbReference type="PANTHER" id="PTHR33908:SF11">
    <property type="entry name" value="MEMBRANE PROTEIN"/>
    <property type="match status" value="1"/>
</dbReference>
<feature type="transmembrane region" description="Helical" evidence="8">
    <location>
        <begin position="335"/>
        <end position="354"/>
    </location>
</feature>
<comment type="caution">
    <text evidence="10">The sequence shown here is derived from an EMBL/GenBank/DDBJ whole genome shotgun (WGS) entry which is preliminary data.</text>
</comment>
<feature type="transmembrane region" description="Helical" evidence="8">
    <location>
        <begin position="86"/>
        <end position="109"/>
    </location>
</feature>
<keyword evidence="6 8" id="KW-1133">Transmembrane helix</keyword>
<keyword evidence="2" id="KW-1003">Cell membrane</keyword>
<dbReference type="InterPro" id="IPR050297">
    <property type="entry name" value="LipidA_mod_glycosyltrf_83"/>
</dbReference>
<feature type="transmembrane region" description="Helical" evidence="8">
    <location>
        <begin position="171"/>
        <end position="191"/>
    </location>
</feature>
<evidence type="ECO:0000256" key="8">
    <source>
        <dbReference type="SAM" id="Phobius"/>
    </source>
</evidence>
<evidence type="ECO:0000256" key="3">
    <source>
        <dbReference type="ARBA" id="ARBA00022676"/>
    </source>
</evidence>
<dbReference type="GO" id="GO:0005886">
    <property type="term" value="C:plasma membrane"/>
    <property type="evidence" value="ECO:0007669"/>
    <property type="project" value="UniProtKB-SubCell"/>
</dbReference>
<feature type="transmembrane region" description="Helical" evidence="8">
    <location>
        <begin position="197"/>
        <end position="213"/>
    </location>
</feature>
<dbReference type="Pfam" id="PF13231">
    <property type="entry name" value="PMT_2"/>
    <property type="match status" value="1"/>
</dbReference>
<feature type="transmembrane region" description="Helical" evidence="8">
    <location>
        <begin position="18"/>
        <end position="37"/>
    </location>
</feature>
<evidence type="ECO:0000256" key="7">
    <source>
        <dbReference type="ARBA" id="ARBA00023136"/>
    </source>
</evidence>
<evidence type="ECO:0000256" key="2">
    <source>
        <dbReference type="ARBA" id="ARBA00022475"/>
    </source>
</evidence>
<dbReference type="Proteomes" id="UP000246104">
    <property type="component" value="Unassembled WGS sequence"/>
</dbReference>
<sequence>MTLFSSLQKKLEKVPQSLWVGGIYFLSHLLFMTKLPVFADEAIYIRWAQLIQDDAPRYFFFSMADGKPPLFIWFLSLILYPFQDPLFAGRLLAVFIGFVQVLVVGRIVALFTKKKSIPLIGMILCTFLPFWFFYDRMALMDGLLTLLLSLAFLFSLRLVRSPAQRKGNLQFTIYNFQVWDILGLAFSFGGALMTKTPALFAIPIIAIVPFLFYEKKFDRKKTIRAIVPIGIGGFVGCLVFLTLRISPLFGALFARSSDFTFSIHDVIGGEWKYILFTSTWKNLWWIVYYLSPPSILLLIVGLCSKQRKNIVSLLVCAFLFFVPLTVLGRVLYPRYFLPSALFVTVALSLCFEGLTKRTIKWSIVMLSSLCIGMHSLYFIGTSFFDIAHIPFVPADSVQYLEEWSAGFGNKEVENYVRTLAIANPQKHYVVLTEGSFGTLPDGILMYFHGSTSLPNVEIHGIGVDQSSIPSEYVALARTEEVFYMVNSHRFKIAKLESISKIFEVDRPNSAPTLQLYKVTGL</sequence>
<feature type="transmembrane region" description="Helical" evidence="8">
    <location>
        <begin position="58"/>
        <end position="80"/>
    </location>
</feature>
<gene>
    <name evidence="10" type="ORF">C5B42_00830</name>
</gene>
<dbReference type="InterPro" id="IPR038731">
    <property type="entry name" value="RgtA/B/C-like"/>
</dbReference>
<accession>A0A317JPS1</accession>
<evidence type="ECO:0000256" key="4">
    <source>
        <dbReference type="ARBA" id="ARBA00022679"/>
    </source>
</evidence>
<evidence type="ECO:0000256" key="5">
    <source>
        <dbReference type="ARBA" id="ARBA00022692"/>
    </source>
</evidence>